<evidence type="ECO:0000313" key="2">
    <source>
        <dbReference type="RefSeq" id="XP_011074265.1"/>
    </source>
</evidence>
<dbReference type="Gene3D" id="3.30.70.330">
    <property type="match status" value="1"/>
</dbReference>
<organism evidence="1 2">
    <name type="scientific">Sesamum indicum</name>
    <name type="common">Oriental sesame</name>
    <name type="synonym">Sesamum orientale</name>
    <dbReference type="NCBI Taxonomy" id="4182"/>
    <lineage>
        <taxon>Eukaryota</taxon>
        <taxon>Viridiplantae</taxon>
        <taxon>Streptophyta</taxon>
        <taxon>Embryophyta</taxon>
        <taxon>Tracheophyta</taxon>
        <taxon>Spermatophyta</taxon>
        <taxon>Magnoliopsida</taxon>
        <taxon>eudicotyledons</taxon>
        <taxon>Gunneridae</taxon>
        <taxon>Pentapetalae</taxon>
        <taxon>asterids</taxon>
        <taxon>lamiids</taxon>
        <taxon>Lamiales</taxon>
        <taxon>Pedaliaceae</taxon>
        <taxon>Sesamum</taxon>
    </lineage>
</organism>
<reference evidence="2" key="1">
    <citation type="submission" date="2025-08" db="UniProtKB">
        <authorList>
            <consortium name="RefSeq"/>
        </authorList>
    </citation>
    <scope>IDENTIFICATION</scope>
</reference>
<accession>A0A6I9T216</accession>
<dbReference type="InterPro" id="IPR012677">
    <property type="entry name" value="Nucleotide-bd_a/b_plait_sf"/>
</dbReference>
<dbReference type="InParanoid" id="A0A6I9T216"/>
<dbReference type="Proteomes" id="UP000504604">
    <property type="component" value="Linkage group LG3"/>
</dbReference>
<name>A0A6I9T216_SESIN</name>
<gene>
    <name evidence="2" type="primary">LOC105159032</name>
</gene>
<keyword evidence="1" id="KW-1185">Reference proteome</keyword>
<dbReference type="OrthoDB" id="272703at2759"/>
<dbReference type="RefSeq" id="XP_011074265.1">
    <property type="nucleotide sequence ID" value="XM_011075963.1"/>
</dbReference>
<sequence>MGSREKALAALNNLESEFKGIVLKLNCAKPKKKKPSSLLQPKPLPVRNLFVANLSYQARAKDLMDFFNADGANVVSAEVIFQDNPRRSAGNGVNEMKVMRKTSELVLTCRSLWGERESRTFLRQETKSAIQSERAEVN</sequence>
<dbReference type="InterPro" id="IPR035979">
    <property type="entry name" value="RBD_domain_sf"/>
</dbReference>
<dbReference type="GO" id="GO:0003676">
    <property type="term" value="F:nucleic acid binding"/>
    <property type="evidence" value="ECO:0007669"/>
    <property type="project" value="InterPro"/>
</dbReference>
<proteinExistence type="predicted"/>
<dbReference type="AlphaFoldDB" id="A0A6I9T216"/>
<dbReference type="KEGG" id="sind:105159032"/>
<dbReference type="Gramene" id="SIN_1015705.t">
    <property type="protein sequence ID" value="SIN_1015705.t"/>
    <property type="gene ID" value="SIN_1015705"/>
</dbReference>
<protein>
    <submittedName>
        <fullName evidence="2">Uncharacterized protein LOC105159032</fullName>
    </submittedName>
</protein>
<dbReference type="SUPFAM" id="SSF54928">
    <property type="entry name" value="RNA-binding domain, RBD"/>
    <property type="match status" value="1"/>
</dbReference>
<dbReference type="GeneID" id="105159032"/>
<evidence type="ECO:0000313" key="1">
    <source>
        <dbReference type="Proteomes" id="UP000504604"/>
    </source>
</evidence>